<dbReference type="EMBL" id="JACVVK020000302">
    <property type="protein sequence ID" value="KAK7479480.1"/>
    <property type="molecule type" value="Genomic_DNA"/>
</dbReference>
<evidence type="ECO:0000313" key="3">
    <source>
        <dbReference type="Proteomes" id="UP001519460"/>
    </source>
</evidence>
<feature type="compositionally biased region" description="Basic and acidic residues" evidence="1">
    <location>
        <begin position="15"/>
        <end position="25"/>
    </location>
</feature>
<reference evidence="2 3" key="1">
    <citation type="journal article" date="2023" name="Sci. Data">
        <title>Genome assembly of the Korean intertidal mud-creeper Batillaria attramentaria.</title>
        <authorList>
            <person name="Patra A.K."/>
            <person name="Ho P.T."/>
            <person name="Jun S."/>
            <person name="Lee S.J."/>
            <person name="Kim Y."/>
            <person name="Won Y.J."/>
        </authorList>
    </citation>
    <scope>NUCLEOTIDE SEQUENCE [LARGE SCALE GENOMIC DNA]</scope>
    <source>
        <strain evidence="2">Wonlab-2016</strain>
    </source>
</reference>
<evidence type="ECO:0000256" key="1">
    <source>
        <dbReference type="SAM" id="MobiDB-lite"/>
    </source>
</evidence>
<keyword evidence="3" id="KW-1185">Reference proteome</keyword>
<dbReference type="AlphaFoldDB" id="A0ABD0JWK2"/>
<feature type="compositionally biased region" description="Polar residues" evidence="1">
    <location>
        <begin position="1"/>
        <end position="11"/>
    </location>
</feature>
<comment type="caution">
    <text evidence="2">The sequence shown here is derived from an EMBL/GenBank/DDBJ whole genome shotgun (WGS) entry which is preliminary data.</text>
</comment>
<organism evidence="2 3">
    <name type="scientific">Batillaria attramentaria</name>
    <dbReference type="NCBI Taxonomy" id="370345"/>
    <lineage>
        <taxon>Eukaryota</taxon>
        <taxon>Metazoa</taxon>
        <taxon>Spiralia</taxon>
        <taxon>Lophotrochozoa</taxon>
        <taxon>Mollusca</taxon>
        <taxon>Gastropoda</taxon>
        <taxon>Caenogastropoda</taxon>
        <taxon>Sorbeoconcha</taxon>
        <taxon>Cerithioidea</taxon>
        <taxon>Batillariidae</taxon>
        <taxon>Batillaria</taxon>
    </lineage>
</organism>
<dbReference type="Proteomes" id="UP001519460">
    <property type="component" value="Unassembled WGS sequence"/>
</dbReference>
<gene>
    <name evidence="2" type="ORF">BaRGS_00029296</name>
</gene>
<protein>
    <submittedName>
        <fullName evidence="2">Uncharacterized protein</fullName>
    </submittedName>
</protein>
<name>A0ABD0JWK2_9CAEN</name>
<feature type="region of interest" description="Disordered" evidence="1">
    <location>
        <begin position="1"/>
        <end position="34"/>
    </location>
</feature>
<accession>A0ABD0JWK2</accession>
<evidence type="ECO:0000313" key="2">
    <source>
        <dbReference type="EMBL" id="KAK7479480.1"/>
    </source>
</evidence>
<sequence>MLEPNNGNGTCSHPELAKRDGETKCTTKRASSDAGSTRLLGTSECYVAELAALIPKPHHLTFSLPFGGGLTNDCPKAFSANACNGGV</sequence>
<proteinExistence type="predicted"/>